<name>A0A0C1BY16_9BACT</name>
<protein>
    <recommendedName>
        <fullName evidence="3">Carbohydrate-binding domain-containing protein</fullName>
    </recommendedName>
</protein>
<dbReference type="SUPFAM" id="SSF49344">
    <property type="entry name" value="CBD9-like"/>
    <property type="match status" value="1"/>
</dbReference>
<dbReference type="AlphaFoldDB" id="A0A0C1BY16"/>
<sequence length="221" mass="25798">MDDFIPVSPLNFFQIQVDCYRCEMERKHPFLSKPIPEKFFLPDTSSLSTEDTFAKVALGWHPDGMACTVVVQEPFTEADYPNIQHGDSIELFLDTRDMKNAGFNTRFCHHFFFLPKSVDEVSCGEITRFRTEDAHELCDSNELKMKADFTSKDYTIYIFIPRQCLYGYDPEQFDRLGFTYRINRPKRPSQHFSVLSDEYQIDQQPALWGSLRLINAKNSSK</sequence>
<dbReference type="Proteomes" id="UP000031307">
    <property type="component" value="Unassembled WGS sequence"/>
</dbReference>
<proteinExistence type="predicted"/>
<dbReference type="Gene3D" id="2.60.40.1190">
    <property type="match status" value="1"/>
</dbReference>
<evidence type="ECO:0008006" key="3">
    <source>
        <dbReference type="Google" id="ProtNLM"/>
    </source>
</evidence>
<accession>A0A0C1BY16</accession>
<dbReference type="OMA" id="TRFCHHF"/>
<evidence type="ECO:0000313" key="1">
    <source>
        <dbReference type="EMBL" id="KIA76391.1"/>
    </source>
</evidence>
<dbReference type="RefSeq" id="WP_006340572.1">
    <property type="nucleotide sequence ID" value="NZ_BAWW01000066.1"/>
</dbReference>
<comment type="caution">
    <text evidence="1">The sequence shown here is derived from an EMBL/GenBank/DDBJ whole genome shotgun (WGS) entry which is preliminary data.</text>
</comment>
<organism evidence="1 2">
    <name type="scientific">Parachlamydia acanthamoebae</name>
    <dbReference type="NCBI Taxonomy" id="83552"/>
    <lineage>
        <taxon>Bacteria</taxon>
        <taxon>Pseudomonadati</taxon>
        <taxon>Chlamydiota</taxon>
        <taxon>Chlamydiia</taxon>
        <taxon>Parachlamydiales</taxon>
        <taxon>Parachlamydiaceae</taxon>
        <taxon>Parachlamydia</taxon>
    </lineage>
</organism>
<dbReference type="EMBL" id="JSAM01000121">
    <property type="protein sequence ID" value="KIA76391.1"/>
    <property type="molecule type" value="Genomic_DNA"/>
</dbReference>
<evidence type="ECO:0000313" key="2">
    <source>
        <dbReference type="Proteomes" id="UP000031307"/>
    </source>
</evidence>
<reference evidence="1 2" key="1">
    <citation type="journal article" date="2014" name="Mol. Biol. Evol.">
        <title>Massive expansion of Ubiquitination-related gene families within the Chlamydiae.</title>
        <authorList>
            <person name="Domman D."/>
            <person name="Collingro A."/>
            <person name="Lagkouvardos I."/>
            <person name="Gehre L."/>
            <person name="Weinmaier T."/>
            <person name="Rattei T."/>
            <person name="Subtil A."/>
            <person name="Horn M."/>
        </authorList>
    </citation>
    <scope>NUCLEOTIDE SEQUENCE [LARGE SCALE GENOMIC DNA]</scope>
    <source>
        <strain evidence="1 2">OEW1</strain>
    </source>
</reference>
<dbReference type="CDD" id="cd00241">
    <property type="entry name" value="DOMON_like"/>
    <property type="match status" value="1"/>
</dbReference>
<dbReference type="PATRIC" id="fig|83552.4.peg.2531"/>
<gene>
    <name evidence="1" type="ORF">DB43_AK00510</name>
</gene>